<reference evidence="2" key="1">
    <citation type="submission" date="2021-01" db="EMBL/GenBank/DDBJ databases">
        <title>Caligus Genome Assembly.</title>
        <authorList>
            <person name="Gallardo-Escarate C."/>
        </authorList>
    </citation>
    <scope>NUCLEOTIDE SEQUENCE [LARGE SCALE GENOMIC DNA]</scope>
</reference>
<dbReference type="GO" id="GO:0003676">
    <property type="term" value="F:nucleic acid binding"/>
    <property type="evidence" value="ECO:0007669"/>
    <property type="project" value="InterPro"/>
</dbReference>
<dbReference type="EMBL" id="CP045898">
    <property type="protein sequence ID" value="QQP39899.1"/>
    <property type="molecule type" value="Genomic_DNA"/>
</dbReference>
<gene>
    <name evidence="1" type="ORF">FKW44_013759</name>
</gene>
<accession>A0A7T8GXY3</accession>
<dbReference type="Proteomes" id="UP000595437">
    <property type="component" value="Chromosome 9"/>
</dbReference>
<evidence type="ECO:0000313" key="1">
    <source>
        <dbReference type="EMBL" id="QQP39899.1"/>
    </source>
</evidence>
<dbReference type="AlphaFoldDB" id="A0A7T8GXY3"/>
<keyword evidence="2" id="KW-1185">Reference proteome</keyword>
<organism evidence="1 2">
    <name type="scientific">Caligus rogercresseyi</name>
    <name type="common">Sea louse</name>
    <dbReference type="NCBI Taxonomy" id="217165"/>
    <lineage>
        <taxon>Eukaryota</taxon>
        <taxon>Metazoa</taxon>
        <taxon>Ecdysozoa</taxon>
        <taxon>Arthropoda</taxon>
        <taxon>Crustacea</taxon>
        <taxon>Multicrustacea</taxon>
        <taxon>Hexanauplia</taxon>
        <taxon>Copepoda</taxon>
        <taxon>Siphonostomatoida</taxon>
        <taxon>Caligidae</taxon>
        <taxon>Caligus</taxon>
    </lineage>
</organism>
<sequence>RFLTPERKIQTDPKSCQDLDMFWPPNSPDLNPCDYYLWGVLKRTLTSVLTTRGLLEAAIIQAVANLSRKQVAHADGRFRHRVEAVIVRGGSWIE</sequence>
<dbReference type="OrthoDB" id="10233494at2759"/>
<dbReference type="Gene3D" id="3.30.420.10">
    <property type="entry name" value="Ribonuclease H-like superfamily/Ribonuclease H"/>
    <property type="match status" value="1"/>
</dbReference>
<dbReference type="PANTHER" id="PTHR47326">
    <property type="entry name" value="TRANSPOSABLE ELEMENT TC3 TRANSPOSASE-LIKE PROTEIN"/>
    <property type="match status" value="1"/>
</dbReference>
<evidence type="ECO:0000313" key="2">
    <source>
        <dbReference type="Proteomes" id="UP000595437"/>
    </source>
</evidence>
<protein>
    <recommendedName>
        <fullName evidence="3">Tc1-like transposase DDE domain-containing protein</fullName>
    </recommendedName>
</protein>
<evidence type="ECO:0008006" key="3">
    <source>
        <dbReference type="Google" id="ProtNLM"/>
    </source>
</evidence>
<proteinExistence type="predicted"/>
<dbReference type="InterPro" id="IPR036397">
    <property type="entry name" value="RNaseH_sf"/>
</dbReference>
<name>A0A7T8GXY3_CALRO</name>
<feature type="non-terminal residue" evidence="1">
    <location>
        <position position="1"/>
    </location>
</feature>
<dbReference type="PANTHER" id="PTHR47326:SF1">
    <property type="entry name" value="HTH PSQ-TYPE DOMAIN-CONTAINING PROTEIN"/>
    <property type="match status" value="1"/>
</dbReference>